<evidence type="ECO:0000256" key="3">
    <source>
        <dbReference type="ARBA" id="ARBA00022801"/>
    </source>
</evidence>
<dbReference type="Gene3D" id="3.20.20.140">
    <property type="entry name" value="Metal-dependent hydrolases"/>
    <property type="match status" value="1"/>
</dbReference>
<keyword evidence="8" id="KW-1185">Reference proteome</keyword>
<dbReference type="PANTHER" id="PTHR11113:SF14">
    <property type="entry name" value="N-ACETYLGLUCOSAMINE-6-PHOSPHATE DEACETYLASE"/>
    <property type="match status" value="1"/>
</dbReference>
<accession>A0ABP8ASC1</accession>
<dbReference type="Proteomes" id="UP001501251">
    <property type="component" value="Unassembled WGS sequence"/>
</dbReference>
<gene>
    <name evidence="7" type="primary">nagA_2</name>
    <name evidence="7" type="ORF">GCM10022252_26180</name>
</gene>
<sequence length="365" mass="38289">MRVSARGAVIGGAWVKGDVEVGDGRLVRAGLPSTGQGYVLPGLVDLQVNGYGGVDFNAATPEGFEAAFAALTRDGVFHVQPTVITDSEENVADRLRVLKKLREARPRGAKVVGVHAEGPFLSPHHRGVHRPEYLRDPDIAIVRRFLDAGPLRTITVAPELPGAPELIAWAARQGVIVQAGHSGADAPTAHAAFDAGARAVTHLFNGMIPFGHRAPGIAGATLAREDVAIQLIADDIHLSRETSLFALKAAEHRTMLVTDAASPAGAGDGVFTVGGFTVTVTDGIPRLPDGTLAGSTVTLLQQVRKLIEHDWPIDRAVNLASRAPARFYGLTGVGELTLGGPADLVVTDENVDVERVLVGGEEFVA</sequence>
<keyword evidence="2" id="KW-0479">Metal-binding</keyword>
<name>A0ABP8ASC1_9ACTN</name>
<dbReference type="PIRSF" id="PIRSF038994">
    <property type="entry name" value="NagA"/>
    <property type="match status" value="1"/>
</dbReference>
<feature type="domain" description="Amidohydrolase-related" evidence="6">
    <location>
        <begin position="38"/>
        <end position="361"/>
    </location>
</feature>
<dbReference type="InterPro" id="IPR011059">
    <property type="entry name" value="Metal-dep_hydrolase_composite"/>
</dbReference>
<evidence type="ECO:0000256" key="2">
    <source>
        <dbReference type="ARBA" id="ARBA00022723"/>
    </source>
</evidence>
<protein>
    <submittedName>
        <fullName evidence="7">N-acetylglucosamine-6-phosphate deacetylase</fullName>
    </submittedName>
</protein>
<keyword evidence="3 5" id="KW-0378">Hydrolase</keyword>
<evidence type="ECO:0000313" key="7">
    <source>
        <dbReference type="EMBL" id="GAA4189380.1"/>
    </source>
</evidence>
<evidence type="ECO:0000256" key="5">
    <source>
        <dbReference type="PIRNR" id="PIRNR038994"/>
    </source>
</evidence>
<dbReference type="RefSeq" id="WP_344918069.1">
    <property type="nucleotide sequence ID" value="NZ_BAABAQ010000003.1"/>
</dbReference>
<proteinExistence type="inferred from homology"/>
<reference evidence="8" key="1">
    <citation type="journal article" date="2019" name="Int. J. Syst. Evol. Microbiol.">
        <title>The Global Catalogue of Microorganisms (GCM) 10K type strain sequencing project: providing services to taxonomists for standard genome sequencing and annotation.</title>
        <authorList>
            <consortium name="The Broad Institute Genomics Platform"/>
            <consortium name="The Broad Institute Genome Sequencing Center for Infectious Disease"/>
            <person name="Wu L."/>
            <person name="Ma J."/>
        </authorList>
    </citation>
    <scope>NUCLEOTIDE SEQUENCE [LARGE SCALE GENOMIC DNA]</scope>
    <source>
        <strain evidence="8">JCM 17388</strain>
    </source>
</reference>
<evidence type="ECO:0000313" key="8">
    <source>
        <dbReference type="Proteomes" id="UP001501251"/>
    </source>
</evidence>
<evidence type="ECO:0000259" key="6">
    <source>
        <dbReference type="Pfam" id="PF01979"/>
    </source>
</evidence>
<comment type="similarity">
    <text evidence="1 5">Belongs to the metallo-dependent hydrolases superfamily. NagA family.</text>
</comment>
<evidence type="ECO:0000256" key="4">
    <source>
        <dbReference type="ARBA" id="ARBA00023277"/>
    </source>
</evidence>
<dbReference type="InterPro" id="IPR032466">
    <property type="entry name" value="Metal_Hydrolase"/>
</dbReference>
<dbReference type="InterPro" id="IPR006680">
    <property type="entry name" value="Amidohydro-rel"/>
</dbReference>
<keyword evidence="4 5" id="KW-0119">Carbohydrate metabolism</keyword>
<evidence type="ECO:0000256" key="1">
    <source>
        <dbReference type="ARBA" id="ARBA00010716"/>
    </source>
</evidence>
<dbReference type="SUPFAM" id="SSF51556">
    <property type="entry name" value="Metallo-dependent hydrolases"/>
    <property type="match status" value="1"/>
</dbReference>
<comment type="caution">
    <text evidence="7">The sequence shown here is derived from an EMBL/GenBank/DDBJ whole genome shotgun (WGS) entry which is preliminary data.</text>
</comment>
<organism evidence="7 8">
    <name type="scientific">Streptosporangium oxazolinicum</name>
    <dbReference type="NCBI Taxonomy" id="909287"/>
    <lineage>
        <taxon>Bacteria</taxon>
        <taxon>Bacillati</taxon>
        <taxon>Actinomycetota</taxon>
        <taxon>Actinomycetes</taxon>
        <taxon>Streptosporangiales</taxon>
        <taxon>Streptosporangiaceae</taxon>
        <taxon>Streptosporangium</taxon>
    </lineage>
</organism>
<dbReference type="EMBL" id="BAABAQ010000003">
    <property type="protein sequence ID" value="GAA4189380.1"/>
    <property type="molecule type" value="Genomic_DNA"/>
</dbReference>
<dbReference type="InterPro" id="IPR003764">
    <property type="entry name" value="GlcNAc_6-P_deAcase"/>
</dbReference>
<dbReference type="PANTHER" id="PTHR11113">
    <property type="entry name" value="N-ACETYLGLUCOSAMINE-6-PHOSPHATE DEACETYLASE"/>
    <property type="match status" value="1"/>
</dbReference>
<dbReference type="Gene3D" id="2.30.40.10">
    <property type="entry name" value="Urease, subunit C, domain 1"/>
    <property type="match status" value="1"/>
</dbReference>
<dbReference type="Pfam" id="PF01979">
    <property type="entry name" value="Amidohydro_1"/>
    <property type="match status" value="1"/>
</dbReference>
<dbReference type="SUPFAM" id="SSF51338">
    <property type="entry name" value="Composite domain of metallo-dependent hydrolases"/>
    <property type="match status" value="1"/>
</dbReference>
<dbReference type="NCBIfam" id="TIGR00221">
    <property type="entry name" value="nagA"/>
    <property type="match status" value="1"/>
</dbReference>